<reference evidence="11" key="2">
    <citation type="submission" date="2022-10" db="EMBL/GenBank/DDBJ databases">
        <authorList>
            <person name="Aronson H.S."/>
        </authorList>
    </citation>
    <scope>NUCLEOTIDE SEQUENCE</scope>
    <source>
        <strain evidence="11">RS19-109</strain>
    </source>
</reference>
<evidence type="ECO:0000256" key="1">
    <source>
        <dbReference type="ARBA" id="ARBA00001933"/>
    </source>
</evidence>
<evidence type="ECO:0000256" key="5">
    <source>
        <dbReference type="ARBA" id="ARBA00022691"/>
    </source>
</evidence>
<evidence type="ECO:0000259" key="10">
    <source>
        <dbReference type="PROSITE" id="PS51918"/>
    </source>
</evidence>
<dbReference type="InterPro" id="IPR007197">
    <property type="entry name" value="rSAM"/>
</dbReference>
<comment type="similarity">
    <text evidence="3">Belongs to the radical SAM superfamily. KamA family.</text>
</comment>
<keyword evidence="6" id="KW-0479">Metal-binding</keyword>
<keyword evidence="7" id="KW-0663">Pyridoxal phosphate</keyword>
<dbReference type="GO" id="GO:0003824">
    <property type="term" value="F:catalytic activity"/>
    <property type="evidence" value="ECO:0007669"/>
    <property type="project" value="InterPro"/>
</dbReference>
<evidence type="ECO:0000256" key="2">
    <source>
        <dbReference type="ARBA" id="ARBA00001966"/>
    </source>
</evidence>
<keyword evidence="4" id="KW-0004">4Fe-4S</keyword>
<dbReference type="Gene3D" id="3.20.20.70">
    <property type="entry name" value="Aldolase class I"/>
    <property type="match status" value="1"/>
</dbReference>
<dbReference type="GO" id="GO:0046872">
    <property type="term" value="F:metal ion binding"/>
    <property type="evidence" value="ECO:0007669"/>
    <property type="project" value="UniProtKB-KW"/>
</dbReference>
<organism evidence="11 12">
    <name type="scientific">Thiovibrio frasassiensis</name>
    <dbReference type="NCBI Taxonomy" id="2984131"/>
    <lineage>
        <taxon>Bacteria</taxon>
        <taxon>Pseudomonadati</taxon>
        <taxon>Thermodesulfobacteriota</taxon>
        <taxon>Desulfobulbia</taxon>
        <taxon>Desulfobulbales</taxon>
        <taxon>Thiovibrionaceae</taxon>
        <taxon>Thiovibrio</taxon>
    </lineage>
</organism>
<name>A0A9X4ME28_9BACT</name>
<evidence type="ECO:0000313" key="12">
    <source>
        <dbReference type="Proteomes" id="UP001154240"/>
    </source>
</evidence>
<comment type="cofactor">
    <cofactor evidence="1">
        <name>pyridoxal 5'-phosphate</name>
        <dbReference type="ChEBI" id="CHEBI:597326"/>
    </cofactor>
</comment>
<proteinExistence type="inferred from homology"/>
<evidence type="ECO:0000256" key="4">
    <source>
        <dbReference type="ARBA" id="ARBA00022485"/>
    </source>
</evidence>
<keyword evidence="8" id="KW-0408">Iron</keyword>
<comment type="caution">
    <text evidence="11">The sequence shown here is derived from an EMBL/GenBank/DDBJ whole genome shotgun (WGS) entry which is preliminary data.</text>
</comment>
<feature type="domain" description="Radical SAM core" evidence="10">
    <location>
        <begin position="293"/>
        <end position="520"/>
    </location>
</feature>
<dbReference type="Gene3D" id="6.10.140.1170">
    <property type="match status" value="1"/>
</dbReference>
<dbReference type="Proteomes" id="UP001154240">
    <property type="component" value="Unassembled WGS sequence"/>
</dbReference>
<sequence>MDISIFTAKYLKKTNPRIFKRIGLAQDIEELRGQLIDFTFNVEQQAVEEASSDDASLLARIRDCGFSFRTILKKGSEQAAGFSILQALWDIGHDLPRPELSPAFFADLLHLLLGMQGQALRKAPDAIHLTAVGSSGRKAAVKRSRQLDNLWDEVDRRMSAYPSGLEEKAILRRQARREKILSVLGGSLENWHDWRWQIRHIVRDLATLEKMVKLSGSQRNALKAAKENRLPFGITPHYLSLMDDEIGSKRDAAIRAQVLPPMSYVKEIAAVEDVSCLDFMGEEDTSPFDLVTRRYPAICILKPYNTCPQICVYCQRNWEIDDVMASGAFAGMEKVDAAVQWISDHPAIHEVLITGGDPLAMGNEALAAILAKVAEIPTVERIRIGSRTLVTMPMRITEGLAALISQYREPGRREVTIMTHVQHPYEVTPDTVAAVNKFRLRGIPVYNQLVYTYYASKRFEAAALRRLLRLIGIDPYYTFNTKGKDETLAYRTPIARLLQEQQEEARLLPGLARTDEAVFNVPRQGKSYLRDRGYRNFLTILPDGARVYEFHSWEKKVAQDTSTFITTDVPILHYLERLSKDGESVSDYETIWHYF</sequence>
<dbReference type="InterPro" id="IPR058240">
    <property type="entry name" value="rSAM_sf"/>
</dbReference>
<comment type="cofactor">
    <cofactor evidence="2">
        <name>[4Fe-4S] cluster</name>
        <dbReference type="ChEBI" id="CHEBI:49883"/>
    </cofactor>
</comment>
<evidence type="ECO:0000256" key="9">
    <source>
        <dbReference type="ARBA" id="ARBA00023014"/>
    </source>
</evidence>
<dbReference type="PANTHER" id="PTHR30538:SF0">
    <property type="entry name" value="L-LYSINE 2,3-AMINOMUTASE AQ_1632-RELATED"/>
    <property type="match status" value="1"/>
</dbReference>
<protein>
    <submittedName>
        <fullName evidence="11">KamA family radical SAM protein</fullName>
    </submittedName>
</protein>
<evidence type="ECO:0000256" key="6">
    <source>
        <dbReference type="ARBA" id="ARBA00022723"/>
    </source>
</evidence>
<dbReference type="EMBL" id="JAPHEH010000001">
    <property type="protein sequence ID" value="MDG4475859.1"/>
    <property type="molecule type" value="Genomic_DNA"/>
</dbReference>
<gene>
    <name evidence="11" type="ORF">OLX77_06765</name>
</gene>
<dbReference type="SUPFAM" id="SSF102114">
    <property type="entry name" value="Radical SAM enzymes"/>
    <property type="match status" value="1"/>
</dbReference>
<dbReference type="AlphaFoldDB" id="A0A9X4ME28"/>
<evidence type="ECO:0000256" key="3">
    <source>
        <dbReference type="ARBA" id="ARBA00008703"/>
    </source>
</evidence>
<accession>A0A9X4ME28</accession>
<keyword evidence="9" id="KW-0411">Iron-sulfur</keyword>
<keyword evidence="12" id="KW-1185">Reference proteome</keyword>
<dbReference type="NCBIfam" id="TIGR00238">
    <property type="entry name" value="KamA family radical SAM protein"/>
    <property type="match status" value="1"/>
</dbReference>
<evidence type="ECO:0000256" key="7">
    <source>
        <dbReference type="ARBA" id="ARBA00022898"/>
    </source>
</evidence>
<dbReference type="GO" id="GO:0051539">
    <property type="term" value="F:4 iron, 4 sulfur cluster binding"/>
    <property type="evidence" value="ECO:0007669"/>
    <property type="project" value="UniProtKB-KW"/>
</dbReference>
<dbReference type="SFLD" id="SFLDG01070">
    <property type="entry name" value="PLP-dependent"/>
    <property type="match status" value="1"/>
</dbReference>
<evidence type="ECO:0000313" key="11">
    <source>
        <dbReference type="EMBL" id="MDG4475859.1"/>
    </source>
</evidence>
<dbReference type="PROSITE" id="PS51918">
    <property type="entry name" value="RADICAL_SAM"/>
    <property type="match status" value="1"/>
</dbReference>
<reference evidence="11" key="1">
    <citation type="journal article" date="2022" name="bioRxiv">
        <title>Thiovibrio frasassiensisgen. nov., sp. nov., an autotrophic, elemental sulfur disproportionating bacterium isolated from sulfidic karst sediment, and proposal of Thiovibrionaceae fam. nov.</title>
        <authorList>
            <person name="Aronson H."/>
            <person name="Thomas C."/>
            <person name="Bhattacharyya M."/>
            <person name="Eckstein S."/>
            <person name="Jensen S."/>
            <person name="Barco R."/>
            <person name="Macalady J."/>
            <person name="Amend J."/>
        </authorList>
    </citation>
    <scope>NUCLEOTIDE SEQUENCE</scope>
    <source>
        <strain evidence="11">RS19-109</strain>
    </source>
</reference>
<dbReference type="InterPro" id="IPR003739">
    <property type="entry name" value="Lys_aminomutase/Glu_NH3_mut"/>
</dbReference>
<evidence type="ECO:0000256" key="8">
    <source>
        <dbReference type="ARBA" id="ARBA00023004"/>
    </source>
</evidence>
<dbReference type="CDD" id="cd01335">
    <property type="entry name" value="Radical_SAM"/>
    <property type="match status" value="1"/>
</dbReference>
<dbReference type="SFLD" id="SFLDS00029">
    <property type="entry name" value="Radical_SAM"/>
    <property type="match status" value="1"/>
</dbReference>
<dbReference type="PANTHER" id="PTHR30538">
    <property type="entry name" value="LYSINE 2,3-AMINOMUTASE-RELATED"/>
    <property type="match status" value="1"/>
</dbReference>
<dbReference type="RefSeq" id="WP_307632833.1">
    <property type="nucleotide sequence ID" value="NZ_JAPHEH010000001.1"/>
</dbReference>
<dbReference type="InterPro" id="IPR013785">
    <property type="entry name" value="Aldolase_TIM"/>
</dbReference>
<keyword evidence="5" id="KW-0949">S-adenosyl-L-methionine</keyword>